<feature type="compositionally biased region" description="Pro residues" evidence="1">
    <location>
        <begin position="121"/>
        <end position="136"/>
    </location>
</feature>
<feature type="region of interest" description="Disordered" evidence="1">
    <location>
        <begin position="112"/>
        <end position="214"/>
    </location>
</feature>
<accession>A0A4C1SQ40</accession>
<gene>
    <name evidence="2" type="ORF">EVAR_74825_1</name>
</gene>
<dbReference type="Proteomes" id="UP000299102">
    <property type="component" value="Unassembled WGS sequence"/>
</dbReference>
<protein>
    <submittedName>
        <fullName evidence="2">Uncharacterized protein</fullName>
    </submittedName>
</protein>
<organism evidence="2 3">
    <name type="scientific">Eumeta variegata</name>
    <name type="common">Bagworm moth</name>
    <name type="synonym">Eumeta japonica</name>
    <dbReference type="NCBI Taxonomy" id="151549"/>
    <lineage>
        <taxon>Eukaryota</taxon>
        <taxon>Metazoa</taxon>
        <taxon>Ecdysozoa</taxon>
        <taxon>Arthropoda</taxon>
        <taxon>Hexapoda</taxon>
        <taxon>Insecta</taxon>
        <taxon>Pterygota</taxon>
        <taxon>Neoptera</taxon>
        <taxon>Endopterygota</taxon>
        <taxon>Lepidoptera</taxon>
        <taxon>Glossata</taxon>
        <taxon>Ditrysia</taxon>
        <taxon>Tineoidea</taxon>
        <taxon>Psychidae</taxon>
        <taxon>Oiketicinae</taxon>
        <taxon>Eumeta</taxon>
    </lineage>
</organism>
<proteinExistence type="predicted"/>
<reference evidence="2 3" key="1">
    <citation type="journal article" date="2019" name="Commun. Biol.">
        <title>The bagworm genome reveals a unique fibroin gene that provides high tensile strength.</title>
        <authorList>
            <person name="Kono N."/>
            <person name="Nakamura H."/>
            <person name="Ohtoshi R."/>
            <person name="Tomita M."/>
            <person name="Numata K."/>
            <person name="Arakawa K."/>
        </authorList>
    </citation>
    <scope>NUCLEOTIDE SEQUENCE [LARGE SCALE GENOMIC DNA]</scope>
</reference>
<sequence>MISLISRTNYREPRKVTSRSRACRTMLTVGFRSRHYKEMHYRSLSTGGLLSVFAVTPRYCTIFARNGRYITHRDDTARSPRRVERAVPPRVGTRRGRGPERAWAALPLPPRSIRLGMPLRAPGPAPPRAPPAPQPQLTPLIYRNAAPGEVRAPVDTGDTPPPRAPPAAPPPQTATPDLHRPGAGGARHTRTGERTGAHAHAARRRATDGRRRGAVINNAHTYRITNYIFIRNK</sequence>
<dbReference type="EMBL" id="BGZK01000012">
    <property type="protein sequence ID" value="GBP04084.1"/>
    <property type="molecule type" value="Genomic_DNA"/>
</dbReference>
<name>A0A4C1SQ40_EUMVA</name>
<evidence type="ECO:0000313" key="2">
    <source>
        <dbReference type="EMBL" id="GBP04084.1"/>
    </source>
</evidence>
<evidence type="ECO:0000256" key="1">
    <source>
        <dbReference type="SAM" id="MobiDB-lite"/>
    </source>
</evidence>
<feature type="compositionally biased region" description="Pro residues" evidence="1">
    <location>
        <begin position="159"/>
        <end position="173"/>
    </location>
</feature>
<dbReference type="AlphaFoldDB" id="A0A4C1SQ40"/>
<evidence type="ECO:0000313" key="3">
    <source>
        <dbReference type="Proteomes" id="UP000299102"/>
    </source>
</evidence>
<keyword evidence="3" id="KW-1185">Reference proteome</keyword>
<comment type="caution">
    <text evidence="2">The sequence shown here is derived from an EMBL/GenBank/DDBJ whole genome shotgun (WGS) entry which is preliminary data.</text>
</comment>